<keyword evidence="2" id="KW-0805">Transcription regulation</keyword>
<dbReference type="GO" id="GO:0032332">
    <property type="term" value="P:positive regulation of chondrocyte differentiation"/>
    <property type="evidence" value="ECO:0007669"/>
    <property type="project" value="TreeGrafter"/>
</dbReference>
<dbReference type="GO" id="GO:0048709">
    <property type="term" value="P:oligodendrocyte differentiation"/>
    <property type="evidence" value="ECO:0007669"/>
    <property type="project" value="TreeGrafter"/>
</dbReference>
<keyword evidence="3" id="KW-0238">DNA-binding</keyword>
<evidence type="ECO:0000256" key="1">
    <source>
        <dbReference type="ARBA" id="ARBA00004123"/>
    </source>
</evidence>
<gene>
    <name evidence="7" type="primary">RBM38</name>
</gene>
<reference evidence="8" key="1">
    <citation type="journal article" date="2018" name="PLoS ONE">
        <title>Chinook salmon (Oncorhynchus tshawytscha) genome and transcriptome.</title>
        <authorList>
            <person name="Christensen K.A."/>
            <person name="Leong J.S."/>
            <person name="Sakhrani D."/>
            <person name="Biagi C.A."/>
            <person name="Minkley D.R."/>
            <person name="Withler R.E."/>
            <person name="Rondeau E.B."/>
            <person name="Koop B.F."/>
            <person name="Devlin R.H."/>
        </authorList>
    </citation>
    <scope>NUCLEOTIDE SEQUENCE [LARGE SCALE GENOMIC DNA]</scope>
</reference>
<dbReference type="GO" id="GO:0000981">
    <property type="term" value="F:DNA-binding transcription factor activity, RNA polymerase II-specific"/>
    <property type="evidence" value="ECO:0007669"/>
    <property type="project" value="TreeGrafter"/>
</dbReference>
<reference evidence="7" key="3">
    <citation type="submission" date="2025-09" db="UniProtKB">
        <authorList>
            <consortium name="Ensembl"/>
        </authorList>
    </citation>
    <scope>IDENTIFICATION</scope>
</reference>
<dbReference type="InterPro" id="IPR050917">
    <property type="entry name" value="SOX_TF"/>
</dbReference>
<dbReference type="GO" id="GO:0007507">
    <property type="term" value="P:heart development"/>
    <property type="evidence" value="ECO:0007669"/>
    <property type="project" value="TreeGrafter"/>
</dbReference>
<dbReference type="GO" id="GO:0002009">
    <property type="term" value="P:morphogenesis of an epithelium"/>
    <property type="evidence" value="ECO:0007669"/>
    <property type="project" value="TreeGrafter"/>
</dbReference>
<dbReference type="PANTHER" id="PTHR45803">
    <property type="entry name" value="SOX100B"/>
    <property type="match status" value="1"/>
</dbReference>
<evidence type="ECO:0000256" key="4">
    <source>
        <dbReference type="ARBA" id="ARBA00023163"/>
    </source>
</evidence>
<feature type="compositionally biased region" description="Polar residues" evidence="6">
    <location>
        <begin position="181"/>
        <end position="194"/>
    </location>
</feature>
<reference evidence="7" key="2">
    <citation type="submission" date="2025-08" db="UniProtKB">
        <authorList>
            <consortium name="Ensembl"/>
        </authorList>
    </citation>
    <scope>IDENTIFICATION</scope>
</reference>
<evidence type="ECO:0000313" key="8">
    <source>
        <dbReference type="Proteomes" id="UP000694402"/>
    </source>
</evidence>
<evidence type="ECO:0000256" key="3">
    <source>
        <dbReference type="ARBA" id="ARBA00023125"/>
    </source>
</evidence>
<dbReference type="GeneTree" id="ENSGT00940000158269"/>
<evidence type="ECO:0000256" key="6">
    <source>
        <dbReference type="SAM" id="MobiDB-lite"/>
    </source>
</evidence>
<proteinExistence type="predicted"/>
<keyword evidence="4" id="KW-0804">Transcription</keyword>
<evidence type="ECO:0000313" key="7">
    <source>
        <dbReference type="Ensembl" id="ENSOTSP00005122579.1"/>
    </source>
</evidence>
<evidence type="ECO:0000256" key="5">
    <source>
        <dbReference type="ARBA" id="ARBA00023242"/>
    </source>
</evidence>
<feature type="region of interest" description="Disordered" evidence="6">
    <location>
        <begin position="171"/>
        <end position="194"/>
    </location>
</feature>
<organism evidence="7 8">
    <name type="scientific">Oncorhynchus tshawytscha</name>
    <name type="common">Chinook salmon</name>
    <name type="synonym">Salmo tshawytscha</name>
    <dbReference type="NCBI Taxonomy" id="74940"/>
    <lineage>
        <taxon>Eukaryota</taxon>
        <taxon>Metazoa</taxon>
        <taxon>Chordata</taxon>
        <taxon>Craniata</taxon>
        <taxon>Vertebrata</taxon>
        <taxon>Euteleostomi</taxon>
        <taxon>Actinopterygii</taxon>
        <taxon>Neopterygii</taxon>
        <taxon>Teleostei</taxon>
        <taxon>Protacanthopterygii</taxon>
        <taxon>Salmoniformes</taxon>
        <taxon>Salmonidae</taxon>
        <taxon>Salmoninae</taxon>
        <taxon>Oncorhynchus</taxon>
    </lineage>
</organism>
<sequence length="194" mass="20992">MVCSEINFVFRPAGQSQGPPTPPTTPKTDLAVGKADLKREGRPLSDAISNIEAFDVHEFDSVLTAPTGTPACPASTAYWGRARPEPGEPLRIKTEQLSPSHYSEQQGSSQHVTYGSFNLQHYSAHPTSITRASMTILITRAVSNSYYSHAGAQGSGLYSFSSYMSPSQRPMYTPIADPTGVPSQQPVYTQLSRP</sequence>
<protein>
    <submittedName>
        <fullName evidence="7">Uncharacterized protein</fullName>
    </submittedName>
</protein>
<dbReference type="GO" id="GO:0000978">
    <property type="term" value="F:RNA polymerase II cis-regulatory region sequence-specific DNA binding"/>
    <property type="evidence" value="ECO:0007669"/>
    <property type="project" value="TreeGrafter"/>
</dbReference>
<comment type="subcellular location">
    <subcellularLocation>
        <location evidence="1">Nucleus</location>
    </subcellularLocation>
</comment>
<accession>A0AAZ3Q3K3</accession>
<dbReference type="PANTHER" id="PTHR45803:SF1">
    <property type="entry name" value="TRANSCRIPTION FACTOR SOX-9"/>
    <property type="match status" value="1"/>
</dbReference>
<keyword evidence="5" id="KW-0539">Nucleus</keyword>
<name>A0AAZ3Q3K3_ONCTS</name>
<keyword evidence="8" id="KW-1185">Reference proteome</keyword>
<evidence type="ECO:0000256" key="2">
    <source>
        <dbReference type="ARBA" id="ARBA00023015"/>
    </source>
</evidence>
<dbReference type="Ensembl" id="ENSOTST00005141334.1">
    <property type="protein sequence ID" value="ENSOTSP00005122579.1"/>
    <property type="gene ID" value="ENSOTSG00005062032.1"/>
</dbReference>
<dbReference type="GO" id="GO:0005634">
    <property type="term" value="C:nucleus"/>
    <property type="evidence" value="ECO:0007669"/>
    <property type="project" value="UniProtKB-SubCell"/>
</dbReference>
<dbReference type="GO" id="GO:0000122">
    <property type="term" value="P:negative regulation of transcription by RNA polymerase II"/>
    <property type="evidence" value="ECO:0007669"/>
    <property type="project" value="TreeGrafter"/>
</dbReference>
<dbReference type="Proteomes" id="UP000694402">
    <property type="component" value="Unassembled WGS sequence"/>
</dbReference>
<dbReference type="GO" id="GO:0002062">
    <property type="term" value="P:chondrocyte differentiation"/>
    <property type="evidence" value="ECO:0007669"/>
    <property type="project" value="TreeGrafter"/>
</dbReference>
<dbReference type="AlphaFoldDB" id="A0AAZ3Q3K3"/>